<feature type="compositionally biased region" description="Basic and acidic residues" evidence="1">
    <location>
        <begin position="576"/>
        <end position="585"/>
    </location>
</feature>
<evidence type="ECO:0000256" key="1">
    <source>
        <dbReference type="SAM" id="MobiDB-lite"/>
    </source>
</evidence>
<dbReference type="AlphaFoldDB" id="A0A1E1K039"/>
<feature type="compositionally biased region" description="Basic and acidic residues" evidence="1">
    <location>
        <begin position="19"/>
        <end position="49"/>
    </location>
</feature>
<gene>
    <name evidence="2" type="ORF">RAG0_02088</name>
</gene>
<reference evidence="3" key="1">
    <citation type="submission" date="2016-03" db="EMBL/GenBank/DDBJ databases">
        <authorList>
            <person name="Guldener U."/>
        </authorList>
    </citation>
    <scope>NUCLEOTIDE SEQUENCE [LARGE SCALE GENOMIC DNA]</scope>
    <source>
        <strain evidence="3">04CH-RAC-A.6.1</strain>
    </source>
</reference>
<dbReference type="OrthoDB" id="2537141at2759"/>
<feature type="region of interest" description="Disordered" evidence="1">
    <location>
        <begin position="576"/>
        <end position="607"/>
    </location>
</feature>
<evidence type="ECO:0000313" key="3">
    <source>
        <dbReference type="Proteomes" id="UP000178912"/>
    </source>
</evidence>
<accession>A0A1E1K039</accession>
<sequence length="956" mass="107723">MPRDSRDHHHDRRERHHSLKDPNHRARRDHSSKATQLDRRNAKPLKESSGKPLNGDNDYVRQWLAQTSRDINENEALVTRDTNQGLTKAINAEHPSRRTSADSVNLPRLLKGKRKRHSSSDSSLLQVPVRPRSYQSNRVDPKLASLKPPEKRPTPPRKRQRVEASDSGVTNHSDVLGPAKETFEKRARHKTREDRYEPKKKEAKSKRNDEKPSRKKREKRGDRKKVAKKCGEELIQNFSSKNISQDRLTIRPSHGLGIFSNGRASSPARRRGLPDLAFAEMEFLRHSTGHEHSKTGETVISSYREREKKKKKALKKQDEISTFFKPRVPLGDVSPNVGNPPPSSLAREEHSLYSKQLESERDANNCHLLKPVCFMVEPQGRYEAAMMFSQHKTNLNLSPSIIRSTNLPGSARRLSDKATTYVSWSESQISPARTSLHGNSDQGPCSQTPESVRRALVNTGIFRDTGIFKYPSLQDSRDKDGRQAHGAYNDRPETSREERATEIMSSSESGSEISESLVQDTKSSTERISSGDVLDELLILPHENAISNRVRTISHNVPSRQRIVVEHYDPKLGWREDPNVIDHSRPTSAAPMRSFDPQSERPTRTLSREQLAKNARIKLPKRPATTELFGRDMRNGPNSAQDKEQFHEKLSSHACRGAQSKEDVIRAGISSMYGISGLRPLFNTVSNLSLPNIYEDLQEHSPSHGEVVMPEMRSCLEDASQKARPHLNLKLQNDGFQGGSPLQLEAQASSPVVLNSSNINTGLDRNEGRLRFPVGGSWTGNYLGSTSLGVPSLPTLVGAESLYLRQMQKQTSSPQFARDRFVCGPDGPAWELSLPANVESPGYLHEQNAADLAPYDSVLEYRNGPAPFHEYEGTLEDSAAENLIEQGIRHPEASDHIHVDQNMHGGDYLYENEQVYEEEPAYVGPHQSAYQGYAYSDNLSQAHYHRNGYWQPQGRY</sequence>
<feature type="region of interest" description="Disordered" evidence="1">
    <location>
        <begin position="1"/>
        <end position="228"/>
    </location>
</feature>
<evidence type="ECO:0000313" key="2">
    <source>
        <dbReference type="EMBL" id="CZS91476.1"/>
    </source>
</evidence>
<keyword evidence="3" id="KW-1185">Reference proteome</keyword>
<feature type="compositionally biased region" description="Polar residues" evidence="1">
    <location>
        <begin position="517"/>
        <end position="527"/>
    </location>
</feature>
<feature type="compositionally biased region" description="Basic residues" evidence="1">
    <location>
        <begin position="9"/>
        <end position="18"/>
    </location>
</feature>
<proteinExistence type="predicted"/>
<protein>
    <submittedName>
        <fullName evidence="2">Uncharacterized protein</fullName>
    </submittedName>
</protein>
<feature type="compositionally biased region" description="Low complexity" evidence="1">
    <location>
        <begin position="502"/>
        <end position="516"/>
    </location>
</feature>
<feature type="compositionally biased region" description="Basic and acidic residues" evidence="1">
    <location>
        <begin position="598"/>
        <end position="607"/>
    </location>
</feature>
<feature type="compositionally biased region" description="Basic residues" evidence="1">
    <location>
        <begin position="213"/>
        <end position="228"/>
    </location>
</feature>
<feature type="region of interest" description="Disordered" evidence="1">
    <location>
        <begin position="472"/>
        <end position="527"/>
    </location>
</feature>
<feature type="compositionally biased region" description="Basic and acidic residues" evidence="1">
    <location>
        <begin position="181"/>
        <end position="212"/>
    </location>
</feature>
<feature type="compositionally biased region" description="Basic and acidic residues" evidence="1">
    <location>
        <begin position="475"/>
        <end position="501"/>
    </location>
</feature>
<feature type="region of interest" description="Disordered" evidence="1">
    <location>
        <begin position="287"/>
        <end position="314"/>
    </location>
</feature>
<name>A0A1E1K039_9HELO</name>
<dbReference type="Proteomes" id="UP000178912">
    <property type="component" value="Unassembled WGS sequence"/>
</dbReference>
<dbReference type="EMBL" id="FJUX01000008">
    <property type="protein sequence ID" value="CZS91476.1"/>
    <property type="molecule type" value="Genomic_DNA"/>
</dbReference>
<organism evidence="2 3">
    <name type="scientific">Rhynchosporium agropyri</name>
    <dbReference type="NCBI Taxonomy" id="914238"/>
    <lineage>
        <taxon>Eukaryota</taxon>
        <taxon>Fungi</taxon>
        <taxon>Dikarya</taxon>
        <taxon>Ascomycota</taxon>
        <taxon>Pezizomycotina</taxon>
        <taxon>Leotiomycetes</taxon>
        <taxon>Helotiales</taxon>
        <taxon>Ploettnerulaceae</taxon>
        <taxon>Rhynchosporium</taxon>
    </lineage>
</organism>